<sequence length="112" mass="12295">MFLTQVIGNLGSDAELKDGDNGKKFAAFSVAHKELSRNQQGNPVEKVVWISVAWYGYTDKMLACLKKGTKVFVAGYIKVTAYLDKENKPQSGITIYPNTVELCGMKNISSGE</sequence>
<dbReference type="Gene3D" id="2.40.50.140">
    <property type="entry name" value="Nucleic acid-binding proteins"/>
    <property type="match status" value="1"/>
</dbReference>
<dbReference type="InterPro" id="IPR012340">
    <property type="entry name" value="NA-bd_OB-fold"/>
</dbReference>
<reference evidence="5 6" key="2">
    <citation type="journal article" date="2019" name="Science, e1252229">
        <title>Invertible promoters mediate bacterial phase variation, antibiotic resistance, and host adaptation in the gut.</title>
        <authorList>
            <person name="Jiang X."/>
            <person name="Hall A.B."/>
            <person name="Arthur T.D."/>
            <person name="Plichta D.R."/>
            <person name="Covington C.T."/>
            <person name="Poyet M."/>
            <person name="Crothers J."/>
            <person name="Moses P.L."/>
            <person name="Tolonen A.C."/>
            <person name="Vlamakis H."/>
            <person name="Alm E.J."/>
            <person name="Xavier R.J."/>
        </authorList>
    </citation>
    <scope>NUCLEOTIDE SEQUENCE [LARGE SCALE GENOMIC DNA]</scope>
    <source>
        <strain evidence="5">Bj_0095</strain>
        <strain evidence="6">bj_0095</strain>
    </source>
</reference>
<dbReference type="PIRSF" id="PIRSF002070">
    <property type="entry name" value="SSB"/>
    <property type="match status" value="1"/>
</dbReference>
<dbReference type="CDD" id="cd04496">
    <property type="entry name" value="SSB_OBF"/>
    <property type="match status" value="1"/>
</dbReference>
<evidence type="ECO:0000256" key="2">
    <source>
        <dbReference type="PIRNR" id="PIRNR002070"/>
    </source>
</evidence>
<keyword evidence="7" id="KW-1185">Reference proteome</keyword>
<evidence type="ECO:0000256" key="1">
    <source>
        <dbReference type="ARBA" id="ARBA00023125"/>
    </source>
</evidence>
<reference evidence="4 7" key="1">
    <citation type="journal article" date="2019" name="Nat. Med.">
        <title>A library of human gut bacterial isolates paired with longitudinal multiomics data enables mechanistic microbiome research.</title>
        <authorList>
            <person name="Poyet M."/>
            <person name="Groussin M."/>
            <person name="Gibbons S.M."/>
            <person name="Avila-Pacheco J."/>
            <person name="Jiang X."/>
            <person name="Kearney S.M."/>
            <person name="Perrotta A.R."/>
            <person name="Berdy B."/>
            <person name="Zhao S."/>
            <person name="Lieberman T.D."/>
            <person name="Swanson P.K."/>
            <person name="Smith M."/>
            <person name="Roesemann S."/>
            <person name="Alexander J.E."/>
            <person name="Rich S.A."/>
            <person name="Livny J."/>
            <person name="Vlamakis H."/>
            <person name="Clish C."/>
            <person name="Bullock K."/>
            <person name="Deik A."/>
            <person name="Scott J."/>
            <person name="Pierce K.A."/>
            <person name="Xavier R.J."/>
            <person name="Alm E.J."/>
        </authorList>
    </citation>
    <scope>NUCLEOTIDE SEQUENCE [LARGE SCALE GENOMIC DNA]</scope>
    <source>
        <strain evidence="4 7">BIOML-A1</strain>
    </source>
</reference>
<dbReference type="EMBL" id="RCXL01000026">
    <property type="protein sequence ID" value="RYT70628.1"/>
    <property type="molecule type" value="Genomic_DNA"/>
</dbReference>
<dbReference type="Proteomes" id="UP000335496">
    <property type="component" value="Unassembled WGS sequence"/>
</dbReference>
<keyword evidence="1 2" id="KW-0238">DNA-binding</keyword>
<evidence type="ECO:0000313" key="4">
    <source>
        <dbReference type="EMBL" id="KAA5271359.1"/>
    </source>
</evidence>
<name>A0A4Q5GQ27_9BACE</name>
<dbReference type="SUPFAM" id="SSF50249">
    <property type="entry name" value="Nucleic acid-binding proteins"/>
    <property type="match status" value="1"/>
</dbReference>
<dbReference type="EMBL" id="VVZX01000024">
    <property type="protein sequence ID" value="KAA5271359.1"/>
    <property type="molecule type" value="Genomic_DNA"/>
</dbReference>
<proteinExistence type="predicted"/>
<comment type="caution">
    <text evidence="5">The sequence shown here is derived from an EMBL/GenBank/DDBJ whole genome shotgun (WGS) entry which is preliminary data.</text>
</comment>
<dbReference type="PROSITE" id="PS50935">
    <property type="entry name" value="SSB"/>
    <property type="match status" value="1"/>
</dbReference>
<gene>
    <name evidence="5" type="ORF">EAJ03_14890</name>
    <name evidence="4" type="ORF">F2Z23_15095</name>
</gene>
<dbReference type="RefSeq" id="WP_130089065.1">
    <property type="nucleotide sequence ID" value="NZ_RCXL01000026.1"/>
</dbReference>
<dbReference type="GO" id="GO:0003697">
    <property type="term" value="F:single-stranded DNA binding"/>
    <property type="evidence" value="ECO:0007669"/>
    <property type="project" value="InterPro"/>
</dbReference>
<evidence type="ECO:0000256" key="3">
    <source>
        <dbReference type="RuleBase" id="RU000524"/>
    </source>
</evidence>
<accession>A0A4Q5GQ27</accession>
<evidence type="ECO:0000313" key="6">
    <source>
        <dbReference type="Proteomes" id="UP000291917"/>
    </source>
</evidence>
<dbReference type="Proteomes" id="UP000291917">
    <property type="component" value="Unassembled WGS sequence"/>
</dbReference>
<dbReference type="AlphaFoldDB" id="A0A4Q5GQ27"/>
<dbReference type="NCBIfam" id="TIGR00621">
    <property type="entry name" value="ssb"/>
    <property type="match status" value="1"/>
</dbReference>
<evidence type="ECO:0000313" key="5">
    <source>
        <dbReference type="EMBL" id="RYT70628.1"/>
    </source>
</evidence>
<dbReference type="InterPro" id="IPR000424">
    <property type="entry name" value="Primosome_PriB/ssb"/>
</dbReference>
<organism evidence="5 6">
    <name type="scientific">Bacteroides eggerthii</name>
    <dbReference type="NCBI Taxonomy" id="28111"/>
    <lineage>
        <taxon>Bacteria</taxon>
        <taxon>Pseudomonadati</taxon>
        <taxon>Bacteroidota</taxon>
        <taxon>Bacteroidia</taxon>
        <taxon>Bacteroidales</taxon>
        <taxon>Bacteroidaceae</taxon>
        <taxon>Bacteroides</taxon>
    </lineage>
</organism>
<evidence type="ECO:0000313" key="7">
    <source>
        <dbReference type="Proteomes" id="UP000335496"/>
    </source>
</evidence>
<dbReference type="InterPro" id="IPR011344">
    <property type="entry name" value="ssDNA-bd"/>
</dbReference>
<dbReference type="GO" id="GO:0006260">
    <property type="term" value="P:DNA replication"/>
    <property type="evidence" value="ECO:0007669"/>
    <property type="project" value="InterPro"/>
</dbReference>
<protein>
    <recommendedName>
        <fullName evidence="2 3">Single-stranded DNA-binding protein</fullName>
    </recommendedName>
</protein>
<dbReference type="Pfam" id="PF00436">
    <property type="entry name" value="SSB"/>
    <property type="match status" value="1"/>
</dbReference>